<feature type="non-terminal residue" evidence="3">
    <location>
        <position position="221"/>
    </location>
</feature>
<accession>A0A853ELF6</accession>
<feature type="region of interest" description="Disordered" evidence="1">
    <location>
        <begin position="196"/>
        <end position="221"/>
    </location>
</feature>
<dbReference type="AlphaFoldDB" id="A0A853ELF6"/>
<feature type="compositionally biased region" description="Low complexity" evidence="1">
    <location>
        <begin position="23"/>
        <end position="41"/>
    </location>
</feature>
<protein>
    <submittedName>
        <fullName evidence="3">Tetratricopeptide repeat protein</fullName>
    </submittedName>
</protein>
<feature type="compositionally biased region" description="Low complexity" evidence="1">
    <location>
        <begin position="203"/>
        <end position="215"/>
    </location>
</feature>
<dbReference type="SUPFAM" id="SSF48452">
    <property type="entry name" value="TPR-like"/>
    <property type="match status" value="1"/>
</dbReference>
<dbReference type="RefSeq" id="WP_179900644.1">
    <property type="nucleotide sequence ID" value="NZ_JACBXV010000092.1"/>
</dbReference>
<feature type="transmembrane region" description="Helical" evidence="2">
    <location>
        <begin position="72"/>
        <end position="96"/>
    </location>
</feature>
<feature type="region of interest" description="Disordered" evidence="1">
    <location>
        <begin position="1"/>
        <end position="62"/>
    </location>
</feature>
<keyword evidence="2" id="KW-0472">Membrane</keyword>
<evidence type="ECO:0000313" key="4">
    <source>
        <dbReference type="Proteomes" id="UP000572528"/>
    </source>
</evidence>
<feature type="compositionally biased region" description="Basic and acidic residues" evidence="1">
    <location>
        <begin position="1"/>
        <end position="16"/>
    </location>
</feature>
<dbReference type="InterPro" id="IPR011990">
    <property type="entry name" value="TPR-like_helical_dom_sf"/>
</dbReference>
<comment type="caution">
    <text evidence="3">The sequence shown here is derived from an EMBL/GenBank/DDBJ whole genome shotgun (WGS) entry which is preliminary data.</text>
</comment>
<proteinExistence type="predicted"/>
<dbReference type="Proteomes" id="UP000572528">
    <property type="component" value="Unassembled WGS sequence"/>
</dbReference>
<name>A0A853ELF6_9ACTO</name>
<organism evidence="3 4">
    <name type="scientific">Actinomyces bowdenii</name>
    <dbReference type="NCBI Taxonomy" id="131109"/>
    <lineage>
        <taxon>Bacteria</taxon>
        <taxon>Bacillati</taxon>
        <taxon>Actinomycetota</taxon>
        <taxon>Actinomycetes</taxon>
        <taxon>Actinomycetales</taxon>
        <taxon>Actinomycetaceae</taxon>
        <taxon>Actinomyces</taxon>
    </lineage>
</organism>
<evidence type="ECO:0000313" key="3">
    <source>
        <dbReference type="EMBL" id="NYS69360.1"/>
    </source>
</evidence>
<evidence type="ECO:0000256" key="1">
    <source>
        <dbReference type="SAM" id="MobiDB-lite"/>
    </source>
</evidence>
<dbReference type="Gene3D" id="1.25.40.10">
    <property type="entry name" value="Tetratricopeptide repeat domain"/>
    <property type="match status" value="1"/>
</dbReference>
<keyword evidence="2" id="KW-0812">Transmembrane</keyword>
<feature type="compositionally biased region" description="Basic and acidic residues" evidence="1">
    <location>
        <begin position="43"/>
        <end position="53"/>
    </location>
</feature>
<sequence>MSENQHRGPEDQERFRPRPGQGSPQETAPAAASAPSATEQAEQAERDESRTQEDGPEDPQLRAARMRRRRRLLLLGAAPALLATVVALWCATVFGLSMAAGHALTRGDHATAVSRYRTVATINPWLEQWRVHYNLGTALYVAADLDGAQAALETALSEAPTAEEVDPATGLKPEGSPECRVRYNLFLTHAAKAAAAQESGDTAQAEQSAAAAQEAMGQCPP</sequence>
<dbReference type="Pfam" id="PF14559">
    <property type="entry name" value="TPR_19"/>
    <property type="match status" value="1"/>
</dbReference>
<keyword evidence="2" id="KW-1133">Transmembrane helix</keyword>
<evidence type="ECO:0000256" key="2">
    <source>
        <dbReference type="SAM" id="Phobius"/>
    </source>
</evidence>
<gene>
    <name evidence="3" type="ORF">HZZ05_07485</name>
</gene>
<dbReference type="EMBL" id="JACBXV010000092">
    <property type="protein sequence ID" value="NYS69360.1"/>
    <property type="molecule type" value="Genomic_DNA"/>
</dbReference>
<reference evidence="3 4" key="1">
    <citation type="submission" date="2020-07" db="EMBL/GenBank/DDBJ databases">
        <title>MOT database genomes.</title>
        <authorList>
            <person name="Joseph S."/>
            <person name="Aduse-Opoku J."/>
            <person name="Hashim A."/>
            <person name="Wade W."/>
            <person name="Curtis M."/>
        </authorList>
    </citation>
    <scope>NUCLEOTIDE SEQUENCE [LARGE SCALE GENOMIC DNA]</scope>
    <source>
        <strain evidence="3 4">WMus004</strain>
    </source>
</reference>